<organism evidence="5 6">
    <name type="scientific">Flagellimonas allohymeniacidonis</name>
    <dbReference type="NCBI Taxonomy" id="2517819"/>
    <lineage>
        <taxon>Bacteria</taxon>
        <taxon>Pseudomonadati</taxon>
        <taxon>Bacteroidota</taxon>
        <taxon>Flavobacteriia</taxon>
        <taxon>Flavobacteriales</taxon>
        <taxon>Flavobacteriaceae</taxon>
        <taxon>Flagellimonas</taxon>
    </lineage>
</organism>
<evidence type="ECO:0000259" key="3">
    <source>
        <dbReference type="Pfam" id="PF01408"/>
    </source>
</evidence>
<dbReference type="AlphaFoldDB" id="A0A4Q8QK90"/>
<dbReference type="InterPro" id="IPR055170">
    <property type="entry name" value="GFO_IDH_MocA-like_dom"/>
</dbReference>
<reference evidence="5 6" key="1">
    <citation type="submission" date="2019-02" db="EMBL/GenBank/DDBJ databases">
        <title>Draft genome sequence of Muricauda sp. 176CP4-71.</title>
        <authorList>
            <person name="Park J.-S."/>
        </authorList>
    </citation>
    <scope>NUCLEOTIDE SEQUENCE [LARGE SCALE GENOMIC DNA]</scope>
    <source>
        <strain evidence="5 6">176CP4-71</strain>
    </source>
</reference>
<dbReference type="Pfam" id="PF01408">
    <property type="entry name" value="GFO_IDH_MocA"/>
    <property type="match status" value="1"/>
</dbReference>
<evidence type="ECO:0000313" key="6">
    <source>
        <dbReference type="Proteomes" id="UP000291981"/>
    </source>
</evidence>
<keyword evidence="2" id="KW-0560">Oxidoreductase</keyword>
<dbReference type="SUPFAM" id="SSF51735">
    <property type="entry name" value="NAD(P)-binding Rossmann-fold domains"/>
    <property type="match status" value="1"/>
</dbReference>
<dbReference type="SUPFAM" id="SSF55347">
    <property type="entry name" value="Glyceraldehyde-3-phosphate dehydrogenase-like, C-terminal domain"/>
    <property type="match status" value="1"/>
</dbReference>
<feature type="domain" description="GFO/IDH/MocA-like oxidoreductase" evidence="4">
    <location>
        <begin position="132"/>
        <end position="246"/>
    </location>
</feature>
<dbReference type="GO" id="GO:0016491">
    <property type="term" value="F:oxidoreductase activity"/>
    <property type="evidence" value="ECO:0007669"/>
    <property type="project" value="UniProtKB-KW"/>
</dbReference>
<dbReference type="Proteomes" id="UP000291981">
    <property type="component" value="Unassembled WGS sequence"/>
</dbReference>
<evidence type="ECO:0000313" key="5">
    <source>
        <dbReference type="EMBL" id="TAI48656.1"/>
    </source>
</evidence>
<dbReference type="Gene3D" id="3.30.360.10">
    <property type="entry name" value="Dihydrodipicolinate Reductase, domain 2"/>
    <property type="match status" value="1"/>
</dbReference>
<keyword evidence="6" id="KW-1185">Reference proteome</keyword>
<dbReference type="Gene3D" id="3.40.50.720">
    <property type="entry name" value="NAD(P)-binding Rossmann-like Domain"/>
    <property type="match status" value="1"/>
</dbReference>
<protein>
    <submittedName>
        <fullName evidence="5">Gfo/Idh/MocA family oxidoreductase</fullName>
    </submittedName>
</protein>
<dbReference type="PANTHER" id="PTHR22604:SF105">
    <property type="entry name" value="TRANS-1,2-DIHYDROBENZENE-1,2-DIOL DEHYDROGENASE"/>
    <property type="match status" value="1"/>
</dbReference>
<dbReference type="OrthoDB" id="9815825at2"/>
<accession>A0A4Q8QK90</accession>
<gene>
    <name evidence="5" type="ORF">EW142_02325</name>
</gene>
<dbReference type="RefSeq" id="WP_130609092.1">
    <property type="nucleotide sequence ID" value="NZ_SGIU01000001.1"/>
</dbReference>
<comment type="similarity">
    <text evidence="1">Belongs to the Gfo/Idh/MocA family.</text>
</comment>
<feature type="domain" description="Gfo/Idh/MocA-like oxidoreductase N-terminal" evidence="3">
    <location>
        <begin position="5"/>
        <end position="123"/>
    </location>
</feature>
<dbReference type="Pfam" id="PF22725">
    <property type="entry name" value="GFO_IDH_MocA_C3"/>
    <property type="match status" value="1"/>
</dbReference>
<dbReference type="PANTHER" id="PTHR22604">
    <property type="entry name" value="OXIDOREDUCTASES"/>
    <property type="match status" value="1"/>
</dbReference>
<proteinExistence type="inferred from homology"/>
<comment type="caution">
    <text evidence="5">The sequence shown here is derived from an EMBL/GenBank/DDBJ whole genome shotgun (WGS) entry which is preliminary data.</text>
</comment>
<dbReference type="GO" id="GO:0000166">
    <property type="term" value="F:nucleotide binding"/>
    <property type="evidence" value="ECO:0007669"/>
    <property type="project" value="InterPro"/>
</dbReference>
<dbReference type="InterPro" id="IPR000683">
    <property type="entry name" value="Gfo/Idh/MocA-like_OxRdtase_N"/>
</dbReference>
<dbReference type="InterPro" id="IPR050984">
    <property type="entry name" value="Gfo/Idh/MocA_domain"/>
</dbReference>
<dbReference type="EMBL" id="SGIU01000001">
    <property type="protein sequence ID" value="TAI48656.1"/>
    <property type="molecule type" value="Genomic_DNA"/>
</dbReference>
<evidence type="ECO:0000256" key="1">
    <source>
        <dbReference type="ARBA" id="ARBA00010928"/>
    </source>
</evidence>
<evidence type="ECO:0000259" key="4">
    <source>
        <dbReference type="Pfam" id="PF22725"/>
    </source>
</evidence>
<evidence type="ECO:0000256" key="2">
    <source>
        <dbReference type="ARBA" id="ARBA00023002"/>
    </source>
</evidence>
<dbReference type="InterPro" id="IPR036291">
    <property type="entry name" value="NAD(P)-bd_dom_sf"/>
</dbReference>
<sequence length="327" mass="36789">MHGKIRWGIVGPGKIAHKFAKDVKITSDGVLSAVASRSVDRAQEFANEHKIPNVFGSYEAMFQSPEVDVVYIATPHNFHKQLALMAMQHGKHVLCEKPLGVNSEEVKELIRAAKDHNVFLMEGLWSRFNPSMRKVKELVDQGKIGQVSYIRADFAFYALDRDESSRLFNPELASGSILDIGIYPIFLSYLILGKPSAIKAFANFHPNGTEIQTSILFKYPNALSVLYSGLTSTSKMEAEISGSEAELLLHPRWHETNSFSFKKQEELKTIELPMKGGGLYHEIEEVHNCLKTNKLESELWSHEDSLVLAELIDEVRRQVGVTFPFEA</sequence>
<name>A0A4Q8QK90_9FLAO</name>